<comment type="caution">
    <text evidence="8">The sequence shown here is derived from an EMBL/GenBank/DDBJ whole genome shotgun (WGS) entry which is preliminary data.</text>
</comment>
<gene>
    <name evidence="8" type="ORF">TSAR_010710</name>
</gene>
<evidence type="ECO:0000256" key="1">
    <source>
        <dbReference type="ARBA" id="ARBA00022729"/>
    </source>
</evidence>
<dbReference type="InterPro" id="IPR016186">
    <property type="entry name" value="C-type_lectin-like/link_sf"/>
</dbReference>
<evidence type="ECO:0000259" key="7">
    <source>
        <dbReference type="PROSITE" id="PS50923"/>
    </source>
</evidence>
<feature type="compositionally biased region" description="Polar residues" evidence="4">
    <location>
        <begin position="813"/>
        <end position="828"/>
    </location>
</feature>
<evidence type="ECO:0000313" key="9">
    <source>
        <dbReference type="Proteomes" id="UP000215335"/>
    </source>
</evidence>
<dbReference type="Gene3D" id="3.10.100.10">
    <property type="entry name" value="Mannose-Binding Protein A, subunit A"/>
    <property type="match status" value="3"/>
</dbReference>
<proteinExistence type="predicted"/>
<dbReference type="PROSITE" id="PS50923">
    <property type="entry name" value="SUSHI"/>
    <property type="match status" value="1"/>
</dbReference>
<evidence type="ECO:0008006" key="10">
    <source>
        <dbReference type="Google" id="ProtNLM"/>
    </source>
</evidence>
<sequence length="828" mass="95369">MKPPGFKLLFCIFLASVYGHESYNQPIVEFYIVDDIQYVFFSQRVTWDEANMLCTTSNSRLAVLDNLDKAAAVAKAMSESNIVMEDAWLGGRRSSSGWVWLENSNITSKKHSIPIKSSVGDFPPWSQEPTRPSKECLAIDRRLHSHPNFVDLDCRLLRPYICEKKADDAMNSPVPSKWVQVQKNTYTLYHGRVTWTEAVTFCRSKGTRLAVIKDKNVINVLTNSMTKSRPDFESVWIGARFSYGQWTWLSTGSTLNPLSDSTGYPPWRFGKSEKNYGCLLLDRHLDNRTNFIELMCDRKRDFVCEEYPAEELEEWMNEPTQFSYGNSTFIIYPFDKTWDESRQYCYDRGSILAHIHDAQLANLMVAAMGDHPKAISHIWLGGLYHSNRSEWKWIHNNEIIPLNAEIDFPSWAHSIVEEDYDSEESLCLNLDRSDHTKAHFYGLECESKQPFACIINCEEPPAVRNGTWTCIDQNDVKACSLECKPGFLTMGYEKVYCGIHSGWYNTPNSLEFPLCLGTHNYLERMIRSLSQDLQKSTGYYLLLSHENDRVRRFSLEFTKRLLNIFPLSNHLKMGMTNLNVDPKYSILHNQNDSCEVMHFLDNLVDKNSRKESNMPERFENWSRSILKNSRDRIVIIAIIDYIASLYSQKTFDLLKSKGHYVVTMGLKNDWYGLLPTTTIGFDQRRNLYLFKEDELETINAGLTSVRTKNKLQYSMEVTTSKPITQKELISTETESITTSTTEISTSETLANSDTTDSNNNFETTEIETANEEEKSPETSTESEKKPPASDDIYRRIYMDRSKHKNAESKPQESLDNVEENTSSGDLEE</sequence>
<keyword evidence="1 5" id="KW-0732">Signal</keyword>
<comment type="caution">
    <text evidence="3">Lacks conserved residue(s) required for the propagation of feature annotation.</text>
</comment>
<feature type="domain" description="C-type lectin" evidence="6">
    <location>
        <begin position="324"/>
        <end position="454"/>
    </location>
</feature>
<feature type="domain" description="C-type lectin" evidence="6">
    <location>
        <begin position="181"/>
        <end position="305"/>
    </location>
</feature>
<feature type="domain" description="Sushi" evidence="7">
    <location>
        <begin position="455"/>
        <end position="517"/>
    </location>
</feature>
<dbReference type="InterPro" id="IPR000436">
    <property type="entry name" value="Sushi_SCR_CCP_dom"/>
</dbReference>
<feature type="signal peptide" evidence="5">
    <location>
        <begin position="1"/>
        <end position="19"/>
    </location>
</feature>
<feature type="compositionally biased region" description="Low complexity" evidence="4">
    <location>
        <begin position="730"/>
        <end position="748"/>
    </location>
</feature>
<dbReference type="InterPro" id="IPR035976">
    <property type="entry name" value="Sushi/SCR/CCP_sf"/>
</dbReference>
<dbReference type="SMART" id="SM00034">
    <property type="entry name" value="CLECT"/>
    <property type="match status" value="3"/>
</dbReference>
<dbReference type="InterPro" id="IPR016187">
    <property type="entry name" value="CTDL_fold"/>
</dbReference>
<keyword evidence="2" id="KW-1015">Disulfide bond</keyword>
<dbReference type="Pfam" id="PF00084">
    <property type="entry name" value="Sushi"/>
    <property type="match status" value="1"/>
</dbReference>
<feature type="compositionally biased region" description="Basic and acidic residues" evidence="4">
    <location>
        <begin position="771"/>
        <end position="812"/>
    </location>
</feature>
<dbReference type="PROSITE" id="PS50041">
    <property type="entry name" value="C_TYPE_LECTIN_2"/>
    <property type="match status" value="3"/>
</dbReference>
<evidence type="ECO:0000256" key="4">
    <source>
        <dbReference type="SAM" id="MobiDB-lite"/>
    </source>
</evidence>
<protein>
    <recommendedName>
        <fullName evidence="10">C-type lectin domain-containing protein</fullName>
    </recommendedName>
</protein>
<dbReference type="Pfam" id="PF00059">
    <property type="entry name" value="Lectin_C"/>
    <property type="match status" value="3"/>
</dbReference>
<dbReference type="CDD" id="cd00033">
    <property type="entry name" value="CCP"/>
    <property type="match status" value="1"/>
</dbReference>
<accession>A0A232F7H2</accession>
<dbReference type="OrthoDB" id="6356110at2759"/>
<evidence type="ECO:0000259" key="6">
    <source>
        <dbReference type="PROSITE" id="PS50041"/>
    </source>
</evidence>
<dbReference type="EMBL" id="NNAY01000809">
    <property type="protein sequence ID" value="OXU26393.1"/>
    <property type="molecule type" value="Genomic_DNA"/>
</dbReference>
<dbReference type="AlphaFoldDB" id="A0A232F7H2"/>
<evidence type="ECO:0000313" key="8">
    <source>
        <dbReference type="EMBL" id="OXU26393.1"/>
    </source>
</evidence>
<dbReference type="STRING" id="543379.A0A232F7H2"/>
<organism evidence="8 9">
    <name type="scientific">Trichomalopsis sarcophagae</name>
    <dbReference type="NCBI Taxonomy" id="543379"/>
    <lineage>
        <taxon>Eukaryota</taxon>
        <taxon>Metazoa</taxon>
        <taxon>Ecdysozoa</taxon>
        <taxon>Arthropoda</taxon>
        <taxon>Hexapoda</taxon>
        <taxon>Insecta</taxon>
        <taxon>Pterygota</taxon>
        <taxon>Neoptera</taxon>
        <taxon>Endopterygota</taxon>
        <taxon>Hymenoptera</taxon>
        <taxon>Apocrita</taxon>
        <taxon>Proctotrupomorpha</taxon>
        <taxon>Chalcidoidea</taxon>
        <taxon>Pteromalidae</taxon>
        <taxon>Pteromalinae</taxon>
        <taxon>Trichomalopsis</taxon>
    </lineage>
</organism>
<dbReference type="SUPFAM" id="SSF56436">
    <property type="entry name" value="C-type lectin-like"/>
    <property type="match status" value="3"/>
</dbReference>
<reference evidence="8 9" key="1">
    <citation type="journal article" date="2017" name="Curr. Biol.">
        <title>The Evolution of Venom by Co-option of Single-Copy Genes.</title>
        <authorList>
            <person name="Martinson E.O."/>
            <person name="Mrinalini"/>
            <person name="Kelkar Y.D."/>
            <person name="Chang C.H."/>
            <person name="Werren J.H."/>
        </authorList>
    </citation>
    <scope>NUCLEOTIDE SEQUENCE [LARGE SCALE GENOMIC DNA]</scope>
    <source>
        <strain evidence="8 9">Alberta</strain>
        <tissue evidence="8">Whole body</tissue>
    </source>
</reference>
<feature type="domain" description="C-type lectin" evidence="6">
    <location>
        <begin position="38"/>
        <end position="163"/>
    </location>
</feature>
<keyword evidence="9" id="KW-1185">Reference proteome</keyword>
<feature type="chain" id="PRO_5012511532" description="C-type lectin domain-containing protein" evidence="5">
    <location>
        <begin position="20"/>
        <end position="828"/>
    </location>
</feature>
<dbReference type="CDD" id="cd00037">
    <property type="entry name" value="CLECT"/>
    <property type="match status" value="3"/>
</dbReference>
<evidence type="ECO:0000256" key="2">
    <source>
        <dbReference type="ARBA" id="ARBA00023157"/>
    </source>
</evidence>
<evidence type="ECO:0000256" key="5">
    <source>
        <dbReference type="SAM" id="SignalP"/>
    </source>
</evidence>
<dbReference type="PANTHER" id="PTHR45784:SF5">
    <property type="entry name" value="C-TYPE LECTIN DOMAIN FAMILY 20 MEMBER A-RELATED"/>
    <property type="match status" value="1"/>
</dbReference>
<dbReference type="PANTHER" id="PTHR45784">
    <property type="entry name" value="C-TYPE LECTIN DOMAIN FAMILY 20 MEMBER A-RELATED"/>
    <property type="match status" value="1"/>
</dbReference>
<keyword evidence="3" id="KW-0768">Sushi</keyword>
<dbReference type="InterPro" id="IPR001304">
    <property type="entry name" value="C-type_lectin-like"/>
</dbReference>
<name>A0A232F7H2_9HYME</name>
<dbReference type="SUPFAM" id="SSF57535">
    <property type="entry name" value="Complement control module/SCR domain"/>
    <property type="match status" value="1"/>
</dbReference>
<dbReference type="Proteomes" id="UP000215335">
    <property type="component" value="Unassembled WGS sequence"/>
</dbReference>
<evidence type="ECO:0000256" key="3">
    <source>
        <dbReference type="PROSITE-ProRule" id="PRU00302"/>
    </source>
</evidence>
<feature type="region of interest" description="Disordered" evidence="4">
    <location>
        <begin position="724"/>
        <end position="828"/>
    </location>
</feature>